<feature type="compositionally biased region" description="Basic and acidic residues" evidence="1">
    <location>
        <begin position="442"/>
        <end position="452"/>
    </location>
</feature>
<comment type="caution">
    <text evidence="2">The sequence shown here is derived from an EMBL/GenBank/DDBJ whole genome shotgun (WGS) entry which is preliminary data.</text>
</comment>
<feature type="compositionally biased region" description="Polar residues" evidence="1">
    <location>
        <begin position="417"/>
        <end position="431"/>
    </location>
</feature>
<reference evidence="2" key="2">
    <citation type="submission" date="2023-05" db="EMBL/GenBank/DDBJ databases">
        <authorList>
            <consortium name="Lawrence Berkeley National Laboratory"/>
            <person name="Steindorff A."/>
            <person name="Hensen N."/>
            <person name="Bonometti L."/>
            <person name="Westerberg I."/>
            <person name="Brannstrom I.O."/>
            <person name="Guillou S."/>
            <person name="Cros-Aarteil S."/>
            <person name="Calhoun S."/>
            <person name="Haridas S."/>
            <person name="Kuo A."/>
            <person name="Mondo S."/>
            <person name="Pangilinan J."/>
            <person name="Riley R."/>
            <person name="Labutti K."/>
            <person name="Andreopoulos B."/>
            <person name="Lipzen A."/>
            <person name="Chen C."/>
            <person name="Yanf M."/>
            <person name="Daum C."/>
            <person name="Ng V."/>
            <person name="Clum A."/>
            <person name="Ohm R."/>
            <person name="Martin F."/>
            <person name="Silar P."/>
            <person name="Natvig D."/>
            <person name="Lalanne C."/>
            <person name="Gautier V."/>
            <person name="Ament-Velasquez S.L."/>
            <person name="Kruys A."/>
            <person name="Hutchinson M.I."/>
            <person name="Powell A.J."/>
            <person name="Barry K."/>
            <person name="Miller A.N."/>
            <person name="Grigoriev I.V."/>
            <person name="Debuchy R."/>
            <person name="Gladieux P."/>
            <person name="Thoren M.H."/>
            <person name="Johannesson H."/>
        </authorList>
    </citation>
    <scope>NUCLEOTIDE SEQUENCE</scope>
    <source>
        <strain evidence="2">PSN293</strain>
    </source>
</reference>
<feature type="compositionally biased region" description="Acidic residues" evidence="1">
    <location>
        <begin position="571"/>
        <end position="591"/>
    </location>
</feature>
<dbReference type="AlphaFoldDB" id="A0AAN6YH41"/>
<evidence type="ECO:0000313" key="2">
    <source>
        <dbReference type="EMBL" id="KAK4219184.1"/>
    </source>
</evidence>
<reference evidence="2" key="1">
    <citation type="journal article" date="2023" name="Mol. Phylogenet. Evol.">
        <title>Genome-scale phylogeny and comparative genomics of the fungal order Sordariales.</title>
        <authorList>
            <person name="Hensen N."/>
            <person name="Bonometti L."/>
            <person name="Westerberg I."/>
            <person name="Brannstrom I.O."/>
            <person name="Guillou S."/>
            <person name="Cros-Aarteil S."/>
            <person name="Calhoun S."/>
            <person name="Haridas S."/>
            <person name="Kuo A."/>
            <person name="Mondo S."/>
            <person name="Pangilinan J."/>
            <person name="Riley R."/>
            <person name="LaButti K."/>
            <person name="Andreopoulos B."/>
            <person name="Lipzen A."/>
            <person name="Chen C."/>
            <person name="Yan M."/>
            <person name="Daum C."/>
            <person name="Ng V."/>
            <person name="Clum A."/>
            <person name="Steindorff A."/>
            <person name="Ohm R.A."/>
            <person name="Martin F."/>
            <person name="Silar P."/>
            <person name="Natvig D.O."/>
            <person name="Lalanne C."/>
            <person name="Gautier V."/>
            <person name="Ament-Velasquez S.L."/>
            <person name="Kruys A."/>
            <person name="Hutchinson M.I."/>
            <person name="Powell A.J."/>
            <person name="Barry K."/>
            <person name="Miller A.N."/>
            <person name="Grigoriev I.V."/>
            <person name="Debuchy R."/>
            <person name="Gladieux P."/>
            <person name="Hiltunen Thoren M."/>
            <person name="Johannesson H."/>
        </authorList>
    </citation>
    <scope>NUCLEOTIDE SEQUENCE</scope>
    <source>
        <strain evidence="2">PSN293</strain>
    </source>
</reference>
<name>A0AAN6YH41_9PEZI</name>
<organism evidence="2 3">
    <name type="scientific">Rhypophila decipiens</name>
    <dbReference type="NCBI Taxonomy" id="261697"/>
    <lineage>
        <taxon>Eukaryota</taxon>
        <taxon>Fungi</taxon>
        <taxon>Dikarya</taxon>
        <taxon>Ascomycota</taxon>
        <taxon>Pezizomycotina</taxon>
        <taxon>Sordariomycetes</taxon>
        <taxon>Sordariomycetidae</taxon>
        <taxon>Sordariales</taxon>
        <taxon>Naviculisporaceae</taxon>
        <taxon>Rhypophila</taxon>
    </lineage>
</organism>
<feature type="compositionally biased region" description="Acidic residues" evidence="1">
    <location>
        <begin position="605"/>
        <end position="616"/>
    </location>
</feature>
<feature type="compositionally biased region" description="Polar residues" evidence="1">
    <location>
        <begin position="593"/>
        <end position="602"/>
    </location>
</feature>
<feature type="compositionally biased region" description="Basic and acidic residues" evidence="1">
    <location>
        <begin position="164"/>
        <end position="195"/>
    </location>
</feature>
<accession>A0AAN6YH41</accession>
<dbReference type="Proteomes" id="UP001301769">
    <property type="component" value="Unassembled WGS sequence"/>
</dbReference>
<evidence type="ECO:0000256" key="1">
    <source>
        <dbReference type="SAM" id="MobiDB-lite"/>
    </source>
</evidence>
<feature type="compositionally biased region" description="Acidic residues" evidence="1">
    <location>
        <begin position="153"/>
        <end position="163"/>
    </location>
</feature>
<feature type="compositionally biased region" description="Basic and acidic residues" evidence="1">
    <location>
        <begin position="98"/>
        <end position="123"/>
    </location>
</feature>
<dbReference type="EMBL" id="MU858049">
    <property type="protein sequence ID" value="KAK4219184.1"/>
    <property type="molecule type" value="Genomic_DNA"/>
</dbReference>
<protein>
    <submittedName>
        <fullName evidence="2">Uncharacterized protein</fullName>
    </submittedName>
</protein>
<gene>
    <name evidence="2" type="ORF">QBC37DRAFT_152626</name>
</gene>
<proteinExistence type="predicted"/>
<evidence type="ECO:0000313" key="3">
    <source>
        <dbReference type="Proteomes" id="UP001301769"/>
    </source>
</evidence>
<feature type="region of interest" description="Disordered" evidence="1">
    <location>
        <begin position="94"/>
        <end position="315"/>
    </location>
</feature>
<feature type="region of interest" description="Disordered" evidence="1">
    <location>
        <begin position="411"/>
        <end position="642"/>
    </location>
</feature>
<keyword evidence="3" id="KW-1185">Reference proteome</keyword>
<feature type="compositionally biased region" description="Polar residues" evidence="1">
    <location>
        <begin position="477"/>
        <end position="486"/>
    </location>
</feature>
<sequence length="642" mass="71332">MGGKVWSVEEERCFWTQIISRSQKRVGVDKANAQKSWDDLAKDMKEIMGPQGRREYTPLGLFEHFFQNAVKKRFSPNAGRFAREYITRALAEGGETLQEERTTAGRARAQETNRGRRRDEELPLQRPNLNRPSPQAPARSKLAQKRAPPRNNDDDDDDDDDYQDEKKPSPRMKKDVEEKPSPRMKREPSPPRSEADLPPLIPRAAGAHPGYCGQDLHSSPGDVQTGYPVVVGSDDWDDETITNSASRHGPSPGVPRGRTAQMEARMERRTLETPSRIRQRGGRIGTPGSAVSRGFDSPGHGYEGPQGSHDPFVESPLHRDRDMVMANGPEAHQSPAQYRGQGNGMPSGHGYHHHPYDHSAMMSLGVTGDEYYGRQARMGMGQQHPQYMAHYASQWDGRSSVPSSAFQDAVDRANQHHAAQQRGQSGQNNEAWQHPSARHGHGRDGHSHDRRFMTPGGPDYSSSYYHHHPSPYERQGPGSSHNNNFNGLAASPVITQQRGDMPPPTRPHHGGQVAESPASPPPNNDSDHDEEENTSPHSTHQQQHEEENASPHSTHHQQQHAAERAVQSIETDADADADADAEGEEDLDEPEPQQVTNVPAQDQSHDDDDDDEGEGEGEVKPRVPRSLLPRTLHGQEVFGLEP</sequence>